<name>A0AAE3N3J8_9HYPH</name>
<feature type="compositionally biased region" description="Polar residues" evidence="2">
    <location>
        <begin position="1"/>
        <end position="22"/>
    </location>
</feature>
<dbReference type="GO" id="GO:0015074">
    <property type="term" value="P:DNA integration"/>
    <property type="evidence" value="ECO:0007669"/>
    <property type="project" value="InterPro"/>
</dbReference>
<dbReference type="SUPFAM" id="SSF56349">
    <property type="entry name" value="DNA breaking-rejoining enzymes"/>
    <property type="match status" value="1"/>
</dbReference>
<protein>
    <recommendedName>
        <fullName evidence="5">Tyr recombinase domain-containing protein</fullName>
    </recommendedName>
</protein>
<dbReference type="AlphaFoldDB" id="A0AAE3N3J8"/>
<feature type="region of interest" description="Disordered" evidence="2">
    <location>
        <begin position="1"/>
        <end position="30"/>
    </location>
</feature>
<evidence type="ECO:0000313" key="4">
    <source>
        <dbReference type="Proteomes" id="UP001208771"/>
    </source>
</evidence>
<keyword evidence="1" id="KW-0233">DNA recombination</keyword>
<dbReference type="RefSeq" id="WP_306413061.1">
    <property type="nucleotide sequence ID" value="NZ_JANFPI010000009.1"/>
</dbReference>
<comment type="caution">
    <text evidence="3">The sequence shown here is derived from an EMBL/GenBank/DDBJ whole genome shotgun (WGS) entry which is preliminary data.</text>
</comment>
<organism evidence="3 4">
    <name type="scientific">Ectorhizobium quercum</name>
    <dbReference type="NCBI Taxonomy" id="2965071"/>
    <lineage>
        <taxon>Bacteria</taxon>
        <taxon>Pseudomonadati</taxon>
        <taxon>Pseudomonadota</taxon>
        <taxon>Alphaproteobacteria</taxon>
        <taxon>Hyphomicrobiales</taxon>
        <taxon>Rhizobiaceae</taxon>
        <taxon>Ectorhizobium</taxon>
    </lineage>
</organism>
<dbReference type="Proteomes" id="UP001208771">
    <property type="component" value="Unassembled WGS sequence"/>
</dbReference>
<dbReference type="InterPro" id="IPR013762">
    <property type="entry name" value="Integrase-like_cat_sf"/>
</dbReference>
<reference evidence="3" key="1">
    <citation type="submission" date="2022-07" db="EMBL/GenBank/DDBJ databases">
        <title>Ectorhizobium quercum gen.nov., sp. nov.</title>
        <authorList>
            <person name="Ma T."/>
            <person name="Li Y."/>
        </authorList>
    </citation>
    <scope>NUCLEOTIDE SEQUENCE</scope>
    <source>
        <strain evidence="3">BDR2-2</strain>
    </source>
</reference>
<dbReference type="EMBL" id="JANFPI010000009">
    <property type="protein sequence ID" value="MCX8999566.1"/>
    <property type="molecule type" value="Genomic_DNA"/>
</dbReference>
<evidence type="ECO:0000256" key="2">
    <source>
        <dbReference type="SAM" id="MobiDB-lite"/>
    </source>
</evidence>
<dbReference type="InterPro" id="IPR011010">
    <property type="entry name" value="DNA_brk_join_enz"/>
</dbReference>
<evidence type="ECO:0008006" key="5">
    <source>
        <dbReference type="Google" id="ProtNLM"/>
    </source>
</evidence>
<sequence>MKSFNAMSQQVTDLSERVQTSIEGPPRPLASEALETWTDVRRKTKVNPKKITTNYNRITDFITFAGDKPLDKYTFLEFQRWSNLLARVPKNMSVVPHLKGKTHQQAADHNDRLKIPRPTMTTKTIETNYFSPLKHFFRQMAAEHRFPSPFGDADVRMDGRSSVKRRPFKVEQLNIWFTHAAQEGRADMIWLPLLGAITGTRIAELIFLQGRDIYQMENTFTGARYWVIDLRSELIAEDGGSEERKTKNPTSKRIIALHDLFTEVGFIDYAKSRRAADWLFRAAFYHGKGRVGDPARAASKRMNRMLKDVGIHKPMERMFHSTRHTAKDIMRLARVDDRTNDVQTWHAFRTVSRGYGAKDLEELPTEIEVLTALPLPEGLDLGTYLDRHSRKKTRQE</sequence>
<evidence type="ECO:0000256" key="1">
    <source>
        <dbReference type="ARBA" id="ARBA00023172"/>
    </source>
</evidence>
<proteinExistence type="predicted"/>
<accession>A0AAE3N3J8</accession>
<gene>
    <name evidence="3" type="ORF">NOF55_20890</name>
</gene>
<evidence type="ECO:0000313" key="3">
    <source>
        <dbReference type="EMBL" id="MCX8999566.1"/>
    </source>
</evidence>
<dbReference type="GO" id="GO:0006310">
    <property type="term" value="P:DNA recombination"/>
    <property type="evidence" value="ECO:0007669"/>
    <property type="project" value="UniProtKB-KW"/>
</dbReference>
<keyword evidence="4" id="KW-1185">Reference proteome</keyword>
<dbReference type="GO" id="GO:0003677">
    <property type="term" value="F:DNA binding"/>
    <property type="evidence" value="ECO:0007669"/>
    <property type="project" value="InterPro"/>
</dbReference>
<dbReference type="Gene3D" id="1.10.443.10">
    <property type="entry name" value="Intergrase catalytic core"/>
    <property type="match status" value="1"/>
</dbReference>